<keyword evidence="2" id="KW-1185">Reference proteome</keyword>
<organism evidence="1 2">
    <name type="scientific">Holotrichia oblita</name>
    <name type="common">Chafer beetle</name>
    <dbReference type="NCBI Taxonomy" id="644536"/>
    <lineage>
        <taxon>Eukaryota</taxon>
        <taxon>Metazoa</taxon>
        <taxon>Ecdysozoa</taxon>
        <taxon>Arthropoda</taxon>
        <taxon>Hexapoda</taxon>
        <taxon>Insecta</taxon>
        <taxon>Pterygota</taxon>
        <taxon>Neoptera</taxon>
        <taxon>Endopterygota</taxon>
        <taxon>Coleoptera</taxon>
        <taxon>Polyphaga</taxon>
        <taxon>Scarabaeiformia</taxon>
        <taxon>Scarabaeidae</taxon>
        <taxon>Melolonthinae</taxon>
        <taxon>Holotrichia</taxon>
    </lineage>
</organism>
<gene>
    <name evidence="1" type="ORF">MML48_2g00016711</name>
</gene>
<accession>A0ACB9TQY9</accession>
<comment type="caution">
    <text evidence="1">The sequence shown here is derived from an EMBL/GenBank/DDBJ whole genome shotgun (WGS) entry which is preliminary data.</text>
</comment>
<proteinExistence type="predicted"/>
<evidence type="ECO:0000313" key="2">
    <source>
        <dbReference type="Proteomes" id="UP001056778"/>
    </source>
</evidence>
<evidence type="ECO:0000313" key="1">
    <source>
        <dbReference type="EMBL" id="KAI4469214.1"/>
    </source>
</evidence>
<dbReference type="EMBL" id="CM043016">
    <property type="protein sequence ID" value="KAI4469214.1"/>
    <property type="molecule type" value="Genomic_DNA"/>
</dbReference>
<sequence>MQSQKRKHLLNTEWAQVEVIDLINDGSGLAFGIIGGRSTGVVVKTIVPGGVADRSLVSHAPVVPTKILGDPVELDKHLIENGFGDIFSTLPPSNNFSTPYIFTGQQTDFQLHSIPRLNDYRASTNGTVLSVSSNLSLTSSKIPPALDIDLQKQTSPETEMYTVKLCKDDLGLGITVAGYVCEKEEISGIFVKSISQGSAADINGKIKINDRIVEVDGASVVGQTNHQAVEILRNTGPIVTITLERYLRGPKYEQLQQAIRANELKPPSPPSPSISSLPKIPLSLVNSSIEPDGESRTSFDFDPAILLDFATPTNEQQEIVIDGRKSVQFSICSQDSINDKWKGKLEEDAEIMIAEMTKDDNSGLGISLEGTVDVEGGQEVRPHHYIRNILPNGPVGKHGVLQSGDELLEVNGIQLLGMNHVEVVSILKQLPNFVILVCARHAVPTRIINTAQCRDAFQARNILAGSLQTLIPNSEKLVKAKSDTSIASSSTGDTCCSDLGSRSRSLEAVTGLPLWCSEYTVVDLIKGDYGLGFSILDYQDPLDSEKTVIVIRSLVPGGVAQTDGRLIPGDRLIAVNDTTVDHGTLDKAVQVLKSSPKGVVKITVAKPISANDNASYHSQDTDQEDQIYLDEFQECIEEYQECLEVVQICIDDDTGSFNHSNSTTQLEDMKNPPQEDGNNWLNVSFDSDVCKMDDLKTVSESDVSFKSTCDPSDNRGDDSVRLNTVCKKSDDTNKTEEASEKDGYETCIDESLSDEIKQVESGSIGDKTPTNSNLNLKLQGESIIAINPEDISVTSTPETVLSINLNSSSEPVLNTKDYEKSNHICLDSKLDDSLDFYNNQTDDSLCGDEFFLVQCYKDDLSRLRPEVIKCSSEPNVLDTYEVCVPTVRYRRCIKEYYNDYEECLESYRIYTQQNGGKLSECAAMQEMSDDEIFNEILLPMRSKSAPNIMDNSFVMLTYDPGPDLSLRRKSAFVAGYPDDFNSGSMTVTRTLDSSISGSKSSDFSTMLQKHWGSIRKVEINRQPNTSLGISIVGGKVDIHTPKTTPETILGIFIKNVVPDSPAGRTGKLNTGDRILEVSGVDLREVSHEKAVDIIRNAPNPVVFLIQSLIPWTVEDNHETIDNKYLSPIPSPEKIKPPEQFCGEPVIIPAKEVTQLPPDNKSSPPEIGPKPEPDRPKSSETIKAPDVVPEIVSNSEKKLESILKSPASEAGDEIKIEPPAIEKEKPEKIDAPKVQIDLSPQVFGLAKEVKPVVKFENVGESSDAIVKGVKPSRSTDSESDDSEEEEDVRQLEGRTVSAKGHEIDRASAANVRRTKEEASADPDEEDDFGYTMTCCALHNLLIRRSKANYITETFIDHEDLNGGTLVPEEWRQIESMPNLERTRSTQWSWANSISRAND</sequence>
<dbReference type="Proteomes" id="UP001056778">
    <property type="component" value="Chromosome 2"/>
</dbReference>
<protein>
    <submittedName>
        <fullName evidence="1">Multiple pdz domain protein</fullName>
    </submittedName>
</protein>
<reference evidence="1" key="1">
    <citation type="submission" date="2022-04" db="EMBL/GenBank/DDBJ databases">
        <title>Chromosome-scale genome assembly of Holotrichia oblita Faldermann.</title>
        <authorList>
            <person name="Rongchong L."/>
        </authorList>
    </citation>
    <scope>NUCLEOTIDE SEQUENCE</scope>
    <source>
        <strain evidence="1">81SQS9</strain>
    </source>
</reference>
<name>A0ACB9TQY9_HOLOL</name>